<dbReference type="RefSeq" id="WP_250050916.1">
    <property type="nucleotide sequence ID" value="NZ_JAMJPH010000001.1"/>
</dbReference>
<evidence type="ECO:0000256" key="1">
    <source>
        <dbReference type="SAM" id="MobiDB-lite"/>
    </source>
</evidence>
<feature type="compositionally biased region" description="Basic and acidic residues" evidence="1">
    <location>
        <begin position="60"/>
        <end position="78"/>
    </location>
</feature>
<evidence type="ECO:0000313" key="3">
    <source>
        <dbReference type="Proteomes" id="UP001139485"/>
    </source>
</evidence>
<accession>A0A9X2D9F7</accession>
<evidence type="ECO:0000313" key="2">
    <source>
        <dbReference type="EMBL" id="MCM0621732.1"/>
    </source>
</evidence>
<name>A0A9X2D9F7_9ACTN</name>
<sequence length="78" mass="8850">MIKLLLFVAVVALVTYYVVRTLQKRGVLSQGAQRPGSGSARPRRVRREPPRTVAPDDDPDFLRELDRRRLHGDDPDSP</sequence>
<keyword evidence="3" id="KW-1185">Reference proteome</keyword>
<dbReference type="EMBL" id="JAMOIL010000022">
    <property type="protein sequence ID" value="MCM0621732.1"/>
    <property type="molecule type" value="Genomic_DNA"/>
</dbReference>
<protein>
    <submittedName>
        <fullName evidence="2">Uncharacterized protein</fullName>
    </submittedName>
</protein>
<proteinExistence type="predicted"/>
<organism evidence="2 3">
    <name type="scientific">Nocardioides bruguierae</name>
    <dbReference type="NCBI Taxonomy" id="2945102"/>
    <lineage>
        <taxon>Bacteria</taxon>
        <taxon>Bacillati</taxon>
        <taxon>Actinomycetota</taxon>
        <taxon>Actinomycetes</taxon>
        <taxon>Propionibacteriales</taxon>
        <taxon>Nocardioidaceae</taxon>
        <taxon>Nocardioides</taxon>
    </lineage>
</organism>
<dbReference type="Proteomes" id="UP001139485">
    <property type="component" value="Unassembled WGS sequence"/>
</dbReference>
<reference evidence="2" key="1">
    <citation type="submission" date="2022-05" db="EMBL/GenBank/DDBJ databases">
        <authorList>
            <person name="Tuo L."/>
        </authorList>
    </citation>
    <scope>NUCLEOTIDE SEQUENCE</scope>
    <source>
        <strain evidence="2">BSK12Z-4</strain>
    </source>
</reference>
<gene>
    <name evidence="2" type="ORF">M8330_15685</name>
</gene>
<dbReference type="AlphaFoldDB" id="A0A9X2D9F7"/>
<comment type="caution">
    <text evidence="2">The sequence shown here is derived from an EMBL/GenBank/DDBJ whole genome shotgun (WGS) entry which is preliminary data.</text>
</comment>
<feature type="region of interest" description="Disordered" evidence="1">
    <location>
        <begin position="27"/>
        <end position="78"/>
    </location>
</feature>